<evidence type="ECO:0000256" key="2">
    <source>
        <dbReference type="SAM" id="Phobius"/>
    </source>
</evidence>
<keyword evidence="2" id="KW-0812">Transmembrane</keyword>
<dbReference type="Gene3D" id="2.60.120.260">
    <property type="entry name" value="Galactose-binding domain-like"/>
    <property type="match status" value="1"/>
</dbReference>
<feature type="compositionally biased region" description="Basic and acidic residues" evidence="1">
    <location>
        <begin position="86"/>
        <end position="98"/>
    </location>
</feature>
<feature type="transmembrane region" description="Helical" evidence="2">
    <location>
        <begin position="283"/>
        <end position="304"/>
    </location>
</feature>
<accession>A0ABY7PCS3</accession>
<evidence type="ECO:0000313" key="4">
    <source>
        <dbReference type="Proteomes" id="UP001212326"/>
    </source>
</evidence>
<protein>
    <submittedName>
        <fullName evidence="3">Zinc ribbon domain-containing protein</fullName>
    </submittedName>
</protein>
<feature type="compositionally biased region" description="Pro residues" evidence="1">
    <location>
        <begin position="39"/>
        <end position="50"/>
    </location>
</feature>
<reference evidence="3 4" key="1">
    <citation type="submission" date="2022-12" db="EMBL/GenBank/DDBJ databases">
        <authorList>
            <person name="Mo P."/>
        </authorList>
    </citation>
    <scope>NUCLEOTIDE SEQUENCE [LARGE SCALE GENOMIC DNA]</scope>
    <source>
        <strain evidence="3 4">HUAS 2-6</strain>
    </source>
</reference>
<dbReference type="EMBL" id="CP115300">
    <property type="protein sequence ID" value="WBO68386.1"/>
    <property type="molecule type" value="Genomic_DNA"/>
</dbReference>
<evidence type="ECO:0000256" key="1">
    <source>
        <dbReference type="SAM" id="MobiDB-lite"/>
    </source>
</evidence>
<dbReference type="Proteomes" id="UP001212326">
    <property type="component" value="Chromosome"/>
</dbReference>
<feature type="compositionally biased region" description="Low complexity" evidence="1">
    <location>
        <begin position="51"/>
        <end position="79"/>
    </location>
</feature>
<organism evidence="3 4">
    <name type="scientific">Streptomyces camelliae</name>
    <dbReference type="NCBI Taxonomy" id="3004093"/>
    <lineage>
        <taxon>Bacteria</taxon>
        <taxon>Bacillati</taxon>
        <taxon>Actinomycetota</taxon>
        <taxon>Actinomycetes</taxon>
        <taxon>Kitasatosporales</taxon>
        <taxon>Streptomycetaceae</taxon>
        <taxon>Streptomyces</taxon>
    </lineage>
</organism>
<feature type="region of interest" description="Disordered" evidence="1">
    <location>
        <begin position="23"/>
        <end position="212"/>
    </location>
</feature>
<feature type="compositionally biased region" description="Pro residues" evidence="1">
    <location>
        <begin position="167"/>
        <end position="186"/>
    </location>
</feature>
<gene>
    <name evidence="3" type="ORF">O1G22_39010</name>
</gene>
<feature type="compositionally biased region" description="Low complexity" evidence="1">
    <location>
        <begin position="151"/>
        <end position="166"/>
    </location>
</feature>
<proteinExistence type="predicted"/>
<dbReference type="InterPro" id="IPR057561">
    <property type="entry name" value="NADase_transloc"/>
</dbReference>
<dbReference type="NCBIfam" id="NF047619">
    <property type="entry name" value="NADase_discoid"/>
    <property type="match status" value="1"/>
</dbReference>
<keyword evidence="4" id="KW-1185">Reference proteome</keyword>
<name>A0ABY7PCS3_9ACTN</name>
<keyword evidence="2" id="KW-1133">Transmembrane helix</keyword>
<sequence length="460" mass="47711">MRACPACGASNDPADDFCGNCGAYLGWSEEGSRDTSAPPAAPEPPAPPAPAADETAASRPSTSRTSPSPAPRTSSLRTRLTGRSRRSSDDTPEPERAQEALAPVAPVPASPVTDGPPGDNDLTEGASSGQGIGAGGAERGADEQGPTTSRTPDTASTPSGTPDTATAPPPAPAPPVRPAAPAPPVHPAASVSTPSSPPQSEDVGPVQPAKPVAPRPVVRAAAVPEEEVSGVPCPVCGTPNPPGRRFCRRCASLLTPAADRAPLPWWRTIWPLRRRVRAGSGRWIRVLVTLAVILALCVGGFFLLPAGRALFEDTRDKLGGVKAVTPVAVHASAEVPGHPAKNTTDGLSNRYWGAPGAGASITYTFGKPFRMVDLIITNGASNEPEEYDREARALRMDMEVTSADGTVHRKEIDLGDKAGWQTVTTGIDDVVKVRLVLGSVTGLTARRHVAVAEVEFFQRS</sequence>
<evidence type="ECO:0000313" key="3">
    <source>
        <dbReference type="EMBL" id="WBO68386.1"/>
    </source>
</evidence>
<dbReference type="RefSeq" id="WP_270085632.1">
    <property type="nucleotide sequence ID" value="NZ_CP115300.1"/>
</dbReference>
<keyword evidence="2" id="KW-0472">Membrane</keyword>
<feature type="compositionally biased region" description="Gly residues" evidence="1">
    <location>
        <begin position="128"/>
        <end position="138"/>
    </location>
</feature>